<name>A0A347ZQF8_9CHLR</name>
<dbReference type="SMART" id="SM01133">
    <property type="entry name" value="DeoC"/>
    <property type="match status" value="1"/>
</dbReference>
<comment type="pathway">
    <text evidence="7">Carbohydrate degradation; 2-deoxy-D-ribose 1-phosphate degradation; D-glyceraldehyde 3-phosphate and acetaldehyde from 2-deoxy-alpha-D-ribose 1-phosphate: step 2/2.</text>
</comment>
<dbReference type="InterPro" id="IPR011343">
    <property type="entry name" value="DeoC"/>
</dbReference>
<evidence type="ECO:0000256" key="6">
    <source>
        <dbReference type="ARBA" id="ARBA00056337"/>
    </source>
</evidence>
<dbReference type="AlphaFoldDB" id="A0A347ZQF8"/>
<keyword evidence="2 7" id="KW-0963">Cytoplasm</keyword>
<evidence type="ECO:0000256" key="3">
    <source>
        <dbReference type="ARBA" id="ARBA00023239"/>
    </source>
</evidence>
<evidence type="ECO:0000256" key="1">
    <source>
        <dbReference type="ARBA" id="ARBA00010936"/>
    </source>
</evidence>
<gene>
    <name evidence="7" type="primary">deoC</name>
    <name evidence="8" type="ORF">DFR64_2561</name>
</gene>
<feature type="active site" description="Proton donor/acceptor" evidence="7">
    <location>
        <position position="165"/>
    </location>
</feature>
<evidence type="ECO:0000313" key="9">
    <source>
        <dbReference type="Proteomes" id="UP000256388"/>
    </source>
</evidence>
<comment type="caution">
    <text evidence="8">The sequence shown here is derived from an EMBL/GenBank/DDBJ whole genome shotgun (WGS) entry which is preliminary data.</text>
</comment>
<evidence type="ECO:0000256" key="2">
    <source>
        <dbReference type="ARBA" id="ARBA00022490"/>
    </source>
</evidence>
<keyword evidence="3 7" id="KW-0456">Lyase</keyword>
<dbReference type="OrthoDB" id="9778711at2"/>
<dbReference type="UniPathway" id="UPA00002">
    <property type="reaction ID" value="UER00468"/>
</dbReference>
<organism evidence="8 9">
    <name type="scientific">Pelolinea submarina</name>
    <dbReference type="NCBI Taxonomy" id="913107"/>
    <lineage>
        <taxon>Bacteria</taxon>
        <taxon>Bacillati</taxon>
        <taxon>Chloroflexota</taxon>
        <taxon>Anaerolineae</taxon>
        <taxon>Anaerolineales</taxon>
        <taxon>Anaerolineaceae</taxon>
        <taxon>Pelolinea</taxon>
    </lineage>
</organism>
<dbReference type="GO" id="GO:0016052">
    <property type="term" value="P:carbohydrate catabolic process"/>
    <property type="evidence" value="ECO:0007669"/>
    <property type="project" value="TreeGrafter"/>
</dbReference>
<comment type="catalytic activity">
    <reaction evidence="5 7">
        <text>2-deoxy-D-ribose 5-phosphate = D-glyceraldehyde 3-phosphate + acetaldehyde</text>
        <dbReference type="Rhea" id="RHEA:12821"/>
        <dbReference type="ChEBI" id="CHEBI:15343"/>
        <dbReference type="ChEBI" id="CHEBI:59776"/>
        <dbReference type="ChEBI" id="CHEBI:62877"/>
        <dbReference type="EC" id="4.1.2.4"/>
    </reaction>
</comment>
<feature type="active site" description="Proton donor/acceptor" evidence="7">
    <location>
        <position position="258"/>
    </location>
</feature>
<dbReference type="Proteomes" id="UP000256388">
    <property type="component" value="Unassembled WGS sequence"/>
</dbReference>
<sequence>MITDPKNIENIAEIVTREILSALVEESNQTETSQGQQCKVECVDNICVKTCFDEVGHVISAGAERISSTLGSIPDDLSKASYIDHTMLKPEATTEQITQLCKEARENHFASVCVNPTHVRLCAELLRGSGVKTGCTVGFPLGANTPEVKAFETRQAVANGAGEVDMVINIGALKDRNLELVARDILAVVQAAHDGNILMKVIIEAALLTDEEKQIACLLAKEAGADYVKTSTGFSIGGATVEDVALMRRTVGPLIGVKAAGGIRTLDDFEKMIKAGATRIGASAGVRIVQGDKAPSDTPKGY</sequence>
<evidence type="ECO:0000256" key="4">
    <source>
        <dbReference type="ARBA" id="ARBA00023270"/>
    </source>
</evidence>
<keyword evidence="9" id="KW-1185">Reference proteome</keyword>
<dbReference type="HAMAP" id="MF_00114">
    <property type="entry name" value="DeoC_type1"/>
    <property type="match status" value="1"/>
</dbReference>
<accession>A0A347ZQF8</accession>
<keyword evidence="4 7" id="KW-0704">Schiff base</keyword>
<evidence type="ECO:0000256" key="7">
    <source>
        <dbReference type="HAMAP-Rule" id="MF_00114"/>
    </source>
</evidence>
<dbReference type="GO" id="GO:0004139">
    <property type="term" value="F:deoxyribose-phosphate aldolase activity"/>
    <property type="evidence" value="ECO:0007669"/>
    <property type="project" value="UniProtKB-UniRule"/>
</dbReference>
<dbReference type="PANTHER" id="PTHR10889:SF1">
    <property type="entry name" value="DEOXYRIBOSE-PHOSPHATE ALDOLASE"/>
    <property type="match status" value="1"/>
</dbReference>
<dbReference type="SUPFAM" id="SSF51569">
    <property type="entry name" value="Aldolase"/>
    <property type="match status" value="1"/>
</dbReference>
<dbReference type="GO" id="GO:0009264">
    <property type="term" value="P:deoxyribonucleotide catabolic process"/>
    <property type="evidence" value="ECO:0007669"/>
    <property type="project" value="UniProtKB-UniRule"/>
</dbReference>
<reference evidence="8 9" key="1">
    <citation type="submission" date="2018-08" db="EMBL/GenBank/DDBJ databases">
        <title>Genomic Encyclopedia of Type Strains, Phase IV (KMG-IV): sequencing the most valuable type-strain genomes for metagenomic binning, comparative biology and taxonomic classification.</title>
        <authorList>
            <person name="Goeker M."/>
        </authorList>
    </citation>
    <scope>NUCLEOTIDE SEQUENCE [LARGE SCALE GENOMIC DNA]</scope>
    <source>
        <strain evidence="8 9">DSM 23923</strain>
    </source>
</reference>
<dbReference type="CDD" id="cd00959">
    <property type="entry name" value="DeoC"/>
    <property type="match status" value="1"/>
</dbReference>
<dbReference type="GO" id="GO:0005737">
    <property type="term" value="C:cytoplasm"/>
    <property type="evidence" value="ECO:0007669"/>
    <property type="project" value="UniProtKB-SubCell"/>
</dbReference>
<comment type="function">
    <text evidence="6 7">Catalyzes a reversible aldol reaction between acetaldehyde and D-glyceraldehyde 3-phosphate to generate 2-deoxy-D-ribose 5-phosphate.</text>
</comment>
<dbReference type="Gene3D" id="3.20.20.70">
    <property type="entry name" value="Aldolase class I"/>
    <property type="match status" value="1"/>
</dbReference>
<dbReference type="GO" id="GO:0006018">
    <property type="term" value="P:2-deoxyribose 1-phosphate catabolic process"/>
    <property type="evidence" value="ECO:0007669"/>
    <property type="project" value="UniProtKB-UniRule"/>
</dbReference>
<dbReference type="InterPro" id="IPR013785">
    <property type="entry name" value="Aldolase_TIM"/>
</dbReference>
<protein>
    <recommendedName>
        <fullName evidence="7">Deoxyribose-phosphate aldolase</fullName>
        <shortName evidence="7">DERA</shortName>
        <ecNumber evidence="7">4.1.2.4</ecNumber>
    </recommendedName>
    <alternativeName>
        <fullName evidence="7">2-deoxy-D-ribose 5-phosphate aldolase</fullName>
    </alternativeName>
    <alternativeName>
        <fullName evidence="7">Phosphodeoxyriboaldolase</fullName>
        <shortName evidence="7">Deoxyriboaldolase</shortName>
    </alternativeName>
</protein>
<dbReference type="Pfam" id="PF01791">
    <property type="entry name" value="DeoC"/>
    <property type="match status" value="1"/>
</dbReference>
<comment type="subcellular location">
    <subcellularLocation>
        <location evidence="7">Cytoplasm</location>
    </subcellularLocation>
</comment>
<evidence type="ECO:0000256" key="5">
    <source>
        <dbReference type="ARBA" id="ARBA00048791"/>
    </source>
</evidence>
<dbReference type="PANTHER" id="PTHR10889">
    <property type="entry name" value="DEOXYRIBOSE-PHOSPHATE ALDOLASE"/>
    <property type="match status" value="1"/>
</dbReference>
<dbReference type="EC" id="4.1.2.4" evidence="7"/>
<dbReference type="FunFam" id="3.20.20.70:FF:000044">
    <property type="entry name" value="Deoxyribose-phosphate aldolase"/>
    <property type="match status" value="1"/>
</dbReference>
<comment type="similarity">
    <text evidence="1 7">Belongs to the DeoC/FbaB aldolase family. DeoC type 1 subfamily.</text>
</comment>
<feature type="active site" description="Schiff-base intermediate with acetaldehyde" evidence="7">
    <location>
        <position position="229"/>
    </location>
</feature>
<evidence type="ECO:0000313" key="8">
    <source>
        <dbReference type="EMBL" id="REG06131.1"/>
    </source>
</evidence>
<dbReference type="EMBL" id="QUMS01000004">
    <property type="protein sequence ID" value="REG06131.1"/>
    <property type="molecule type" value="Genomic_DNA"/>
</dbReference>
<proteinExistence type="inferred from homology"/>
<dbReference type="InterPro" id="IPR002915">
    <property type="entry name" value="DeoC/FbaB/LacD_aldolase"/>
</dbReference>
<dbReference type="InterPro" id="IPR028581">
    <property type="entry name" value="DeoC_typeI"/>
</dbReference>
<dbReference type="NCBIfam" id="TIGR00126">
    <property type="entry name" value="deoC"/>
    <property type="match status" value="1"/>
</dbReference>